<reference evidence="2" key="1">
    <citation type="submission" date="2021-02" db="EMBL/GenBank/DDBJ databases">
        <authorList>
            <person name="Nowell W R."/>
        </authorList>
    </citation>
    <scope>NUCLEOTIDE SEQUENCE</scope>
</reference>
<gene>
    <name evidence="2" type="ORF">XAT740_LOCUS55477</name>
</gene>
<comment type="caution">
    <text evidence="2">The sequence shown here is derived from an EMBL/GenBank/DDBJ whole genome shotgun (WGS) entry which is preliminary data.</text>
</comment>
<name>A0A816EWS9_ADIRI</name>
<dbReference type="Proteomes" id="UP000663828">
    <property type="component" value="Unassembled WGS sequence"/>
</dbReference>
<protein>
    <submittedName>
        <fullName evidence="2">Uncharacterized protein</fullName>
    </submittedName>
</protein>
<organism evidence="2 3">
    <name type="scientific">Adineta ricciae</name>
    <name type="common">Rotifer</name>
    <dbReference type="NCBI Taxonomy" id="249248"/>
    <lineage>
        <taxon>Eukaryota</taxon>
        <taxon>Metazoa</taxon>
        <taxon>Spiralia</taxon>
        <taxon>Gnathifera</taxon>
        <taxon>Rotifera</taxon>
        <taxon>Eurotatoria</taxon>
        <taxon>Bdelloidea</taxon>
        <taxon>Adinetida</taxon>
        <taxon>Adinetidae</taxon>
        <taxon>Adineta</taxon>
    </lineage>
</organism>
<evidence type="ECO:0000256" key="1">
    <source>
        <dbReference type="SAM" id="MobiDB-lite"/>
    </source>
</evidence>
<keyword evidence="3" id="KW-1185">Reference proteome</keyword>
<accession>A0A816EWS9</accession>
<dbReference type="AlphaFoldDB" id="A0A816EWS9"/>
<evidence type="ECO:0000313" key="2">
    <source>
        <dbReference type="EMBL" id="CAF1653570.1"/>
    </source>
</evidence>
<sequence length="112" mass="12909">MTISTTIMATVIQFYSILNESMALDLSHQIVNHGFLRIIQYYHRQTRIPPIAILKLYPRSFPLGRNRLVPHISLPPDSGRISTGFYRQIPTGSRQKRRQLRTSWTRSPSGTS</sequence>
<evidence type="ECO:0000313" key="3">
    <source>
        <dbReference type="Proteomes" id="UP000663828"/>
    </source>
</evidence>
<feature type="compositionally biased region" description="Polar residues" evidence="1">
    <location>
        <begin position="101"/>
        <end position="112"/>
    </location>
</feature>
<feature type="region of interest" description="Disordered" evidence="1">
    <location>
        <begin position="77"/>
        <end position="112"/>
    </location>
</feature>
<proteinExistence type="predicted"/>
<dbReference type="EMBL" id="CAJNOR010010405">
    <property type="protein sequence ID" value="CAF1653570.1"/>
    <property type="molecule type" value="Genomic_DNA"/>
</dbReference>